<evidence type="ECO:0000256" key="4">
    <source>
        <dbReference type="ARBA" id="ARBA00023002"/>
    </source>
</evidence>
<dbReference type="PANTHER" id="PTHR43401:SF2">
    <property type="entry name" value="L-THREONINE 3-DEHYDROGENASE"/>
    <property type="match status" value="1"/>
</dbReference>
<evidence type="ECO:0000259" key="6">
    <source>
        <dbReference type="Pfam" id="PF16912"/>
    </source>
</evidence>
<evidence type="ECO:0000259" key="5">
    <source>
        <dbReference type="Pfam" id="PF08240"/>
    </source>
</evidence>
<reference evidence="7 8" key="1">
    <citation type="submission" date="2022-07" db="EMBL/GenBank/DDBJ databases">
        <title>Novel species in genus Arthrobacter.</title>
        <authorList>
            <person name="Liu Y."/>
        </authorList>
    </citation>
    <scope>NUCLEOTIDE SEQUENCE [LARGE SCALE GENOMIC DNA]</scope>
    <source>
        <strain evidence="8">zg-Y859</strain>
    </source>
</reference>
<feature type="domain" description="Alcohol dehydrogenase-like N-terminal" evidence="5">
    <location>
        <begin position="25"/>
        <end position="139"/>
    </location>
</feature>
<dbReference type="SUPFAM" id="SSF51735">
    <property type="entry name" value="NAD(P)-binding Rossmann-fold domains"/>
    <property type="match status" value="1"/>
</dbReference>
<dbReference type="Pfam" id="PF08240">
    <property type="entry name" value="ADH_N"/>
    <property type="match status" value="1"/>
</dbReference>
<dbReference type="RefSeq" id="WP_255864744.1">
    <property type="nucleotide sequence ID" value="NZ_CP104263.1"/>
</dbReference>
<organism evidence="7 8">
    <name type="scientific">Arthrobacter jinronghuae</name>
    <dbReference type="NCBI Taxonomy" id="2964609"/>
    <lineage>
        <taxon>Bacteria</taxon>
        <taxon>Bacillati</taxon>
        <taxon>Actinomycetota</taxon>
        <taxon>Actinomycetes</taxon>
        <taxon>Micrococcales</taxon>
        <taxon>Micrococcaceae</taxon>
        <taxon>Arthrobacter</taxon>
    </lineage>
</organism>
<dbReference type="Pfam" id="PF16912">
    <property type="entry name" value="Glu_dehyd_C"/>
    <property type="match status" value="1"/>
</dbReference>
<evidence type="ECO:0000256" key="1">
    <source>
        <dbReference type="ARBA" id="ARBA00001947"/>
    </source>
</evidence>
<protein>
    <submittedName>
        <fullName evidence="7">Glucose 1-dehydrogenase</fullName>
    </submittedName>
</protein>
<accession>A0ABT1NMT0</accession>
<keyword evidence="4" id="KW-0560">Oxidoreductase</keyword>
<dbReference type="Proteomes" id="UP001206924">
    <property type="component" value="Unassembled WGS sequence"/>
</dbReference>
<keyword evidence="3" id="KW-0862">Zinc</keyword>
<evidence type="ECO:0000313" key="7">
    <source>
        <dbReference type="EMBL" id="MCQ1948857.1"/>
    </source>
</evidence>
<comment type="cofactor">
    <cofactor evidence="1">
        <name>Zn(2+)</name>
        <dbReference type="ChEBI" id="CHEBI:29105"/>
    </cofactor>
</comment>
<dbReference type="EMBL" id="JANFLP010000001">
    <property type="protein sequence ID" value="MCQ1948857.1"/>
    <property type="molecule type" value="Genomic_DNA"/>
</dbReference>
<proteinExistence type="predicted"/>
<keyword evidence="2" id="KW-0479">Metal-binding</keyword>
<dbReference type="CDD" id="cd08230">
    <property type="entry name" value="glucose_DH"/>
    <property type="match status" value="1"/>
</dbReference>
<dbReference type="SUPFAM" id="SSF50129">
    <property type="entry name" value="GroES-like"/>
    <property type="match status" value="1"/>
</dbReference>
<evidence type="ECO:0000256" key="3">
    <source>
        <dbReference type="ARBA" id="ARBA00022833"/>
    </source>
</evidence>
<evidence type="ECO:0000256" key="2">
    <source>
        <dbReference type="ARBA" id="ARBA00022723"/>
    </source>
</evidence>
<dbReference type="Gene3D" id="3.40.50.720">
    <property type="entry name" value="NAD(P)-binding Rossmann-like Domain"/>
    <property type="match status" value="1"/>
</dbReference>
<evidence type="ECO:0000313" key="8">
    <source>
        <dbReference type="Proteomes" id="UP001206924"/>
    </source>
</evidence>
<dbReference type="InterPro" id="IPR036291">
    <property type="entry name" value="NAD(P)-bd_dom_sf"/>
</dbReference>
<dbReference type="InterPro" id="IPR050129">
    <property type="entry name" value="Zn_alcohol_dh"/>
</dbReference>
<comment type="caution">
    <text evidence="7">The sequence shown here is derived from an EMBL/GenBank/DDBJ whole genome shotgun (WGS) entry which is preliminary data.</text>
</comment>
<dbReference type="InterPro" id="IPR031640">
    <property type="entry name" value="Glu_dehyd_C"/>
</dbReference>
<dbReference type="Gene3D" id="3.90.180.10">
    <property type="entry name" value="Medium-chain alcohol dehydrogenases, catalytic domain"/>
    <property type="match status" value="1"/>
</dbReference>
<dbReference type="PANTHER" id="PTHR43401">
    <property type="entry name" value="L-THREONINE 3-DEHYDROGENASE"/>
    <property type="match status" value="1"/>
</dbReference>
<sequence>MQALIITPGQKDSLELRELPEPEAGEGSVLVETLAVGLCATDREVIAAEFGTAPADRDYLVMGHENLGCVVEAPEGSDLAAGDLVVGIVRRPCAENCRACAAGEWDMCLTGTYTEHGIEGLDGFAREYWRGDPEDMVKLEPSLERVGVLLEPATILAKAWEQIDRIGGRAYFRPQVVAVTGAGPVGLLGALFGVQRGLEVHVFDLEEDGPKEKLTKDLGAVFHTDTLPESGINPDIIIECTGVPTVINDVLQHGAKNSVTCLTGVSEPDGEQPVDLGALNLNLVMDNRVVFGTVNANRRHYLKAAAALAKSDSRWLEQLISRRVPLADYAQAFEDRDGDIKVVLDLRDNA</sequence>
<gene>
    <name evidence="7" type="ORF">NNX28_02810</name>
</gene>
<dbReference type="InterPro" id="IPR011032">
    <property type="entry name" value="GroES-like_sf"/>
</dbReference>
<dbReference type="InterPro" id="IPR013154">
    <property type="entry name" value="ADH-like_N"/>
</dbReference>
<feature type="domain" description="Glucose dehydrogenase C-terminal" evidence="6">
    <location>
        <begin position="145"/>
        <end position="346"/>
    </location>
</feature>
<keyword evidence="8" id="KW-1185">Reference proteome</keyword>
<name>A0ABT1NMT0_9MICC</name>